<dbReference type="AlphaFoldDB" id="A0A2H0RMX6"/>
<feature type="signal peptide" evidence="1">
    <location>
        <begin position="1"/>
        <end position="24"/>
    </location>
</feature>
<proteinExistence type="predicted"/>
<reference evidence="2 3" key="1">
    <citation type="submission" date="2017-09" db="EMBL/GenBank/DDBJ databases">
        <title>Depth-based differentiation of microbial function through sediment-hosted aquifers and enrichment of novel symbionts in the deep terrestrial subsurface.</title>
        <authorList>
            <person name="Probst A.J."/>
            <person name="Ladd B."/>
            <person name="Jarett J.K."/>
            <person name="Geller-Mcgrath D.E."/>
            <person name="Sieber C.M."/>
            <person name="Emerson J.B."/>
            <person name="Anantharaman K."/>
            <person name="Thomas B.C."/>
            <person name="Malmstrom R."/>
            <person name="Stieglmeier M."/>
            <person name="Klingl A."/>
            <person name="Woyke T."/>
            <person name="Ryan C.M."/>
            <person name="Banfield J.F."/>
        </authorList>
    </citation>
    <scope>NUCLEOTIDE SEQUENCE [LARGE SCALE GENOMIC DNA]</scope>
    <source>
        <strain evidence="2">CG10_big_fil_rev_8_21_14_0_10_50_16</strain>
    </source>
</reference>
<evidence type="ECO:0000313" key="2">
    <source>
        <dbReference type="EMBL" id="PIR47344.1"/>
    </source>
</evidence>
<gene>
    <name evidence="2" type="ORF">COV06_03930</name>
</gene>
<evidence type="ECO:0000313" key="3">
    <source>
        <dbReference type="Proteomes" id="UP000230084"/>
    </source>
</evidence>
<dbReference type="Proteomes" id="UP000230084">
    <property type="component" value="Unassembled WGS sequence"/>
</dbReference>
<comment type="caution">
    <text evidence="2">The sequence shown here is derived from an EMBL/GenBank/DDBJ whole genome shotgun (WGS) entry which is preliminary data.</text>
</comment>
<organism evidence="2 3">
    <name type="scientific">Candidatus Uhrbacteria bacterium CG10_big_fil_rev_8_21_14_0_10_50_16</name>
    <dbReference type="NCBI Taxonomy" id="1975039"/>
    <lineage>
        <taxon>Bacteria</taxon>
        <taxon>Candidatus Uhriibacteriota</taxon>
    </lineage>
</organism>
<dbReference type="EMBL" id="PCYM01000008">
    <property type="protein sequence ID" value="PIR47344.1"/>
    <property type="molecule type" value="Genomic_DNA"/>
</dbReference>
<keyword evidence="1" id="KW-0732">Signal</keyword>
<accession>A0A2H0RMX6</accession>
<name>A0A2H0RMX6_9BACT</name>
<feature type="chain" id="PRO_5013843299" evidence="1">
    <location>
        <begin position="25"/>
        <end position="449"/>
    </location>
</feature>
<evidence type="ECO:0000256" key="1">
    <source>
        <dbReference type="SAM" id="SignalP"/>
    </source>
</evidence>
<protein>
    <submittedName>
        <fullName evidence="2">Uncharacterized protein</fullName>
    </submittedName>
</protein>
<sequence>MKMRVIMMLAVLAAVFVNLNQASAAGNRWADVDVDGVLDSVDRCVESAPVGVDTGLVRLDGCFSSPEACVAFRLAHGGNSHDCEGSPKWASADATLEVARGLTRRQRRDGTLVPVAGNSVARKGDKITCSQEGSILYTDGKGYGKGRPFQSAFGAEQPPFCAHRVYAADAVVAAPRPEVSKKDLDAALSTATGSISARLAEIDAKLAASAASSVKTEGRLATLEGYFTSGGLVDKMSTQLLELVNRTVAVEEAATNAQSTADAAMAAASGQRAWRFTLRGGVSGNSLDVADGPVKTTGFHRHVDPSLGGRIELGFSGLEGDKFYLEVMASVDLFGFGRQVNGYAMGIGLGGNASAGGALLATDDIVLALVGGVEAVFRLHNLGRDGYVLSETTAITPRGGLVLLCGESRRFSTALLAGPSWAVVSWSDGTYVSDPRPNVAASVTAGIRF</sequence>